<evidence type="ECO:0000256" key="2">
    <source>
        <dbReference type="ARBA" id="ARBA00023015"/>
    </source>
</evidence>
<proteinExistence type="inferred from homology"/>
<keyword evidence="4" id="KW-0804">Transcription</keyword>
<dbReference type="PANTHER" id="PTHR30346">
    <property type="entry name" value="TRANSCRIPTIONAL DUAL REGULATOR HCAR-RELATED"/>
    <property type="match status" value="1"/>
</dbReference>
<name>A0A931GMM8_9ACTN</name>
<evidence type="ECO:0000256" key="1">
    <source>
        <dbReference type="ARBA" id="ARBA00009437"/>
    </source>
</evidence>
<dbReference type="RefSeq" id="WP_197011351.1">
    <property type="nucleotide sequence ID" value="NZ_BAABES010000005.1"/>
</dbReference>
<dbReference type="Pfam" id="PF03466">
    <property type="entry name" value="LysR_substrate"/>
    <property type="match status" value="1"/>
</dbReference>
<evidence type="ECO:0000313" key="7">
    <source>
        <dbReference type="Proteomes" id="UP000614047"/>
    </source>
</evidence>
<dbReference type="InterPro" id="IPR036388">
    <property type="entry name" value="WH-like_DNA-bd_sf"/>
</dbReference>
<gene>
    <name evidence="6" type="ORF">IW256_002769</name>
</gene>
<evidence type="ECO:0000256" key="4">
    <source>
        <dbReference type="ARBA" id="ARBA00023163"/>
    </source>
</evidence>
<keyword evidence="7" id="KW-1185">Reference proteome</keyword>
<dbReference type="GO" id="GO:0003700">
    <property type="term" value="F:DNA-binding transcription factor activity"/>
    <property type="evidence" value="ECO:0007669"/>
    <property type="project" value="InterPro"/>
</dbReference>
<dbReference type="InterPro" id="IPR000847">
    <property type="entry name" value="LysR_HTH_N"/>
</dbReference>
<dbReference type="Gene3D" id="1.10.10.10">
    <property type="entry name" value="Winged helix-like DNA-binding domain superfamily/Winged helix DNA-binding domain"/>
    <property type="match status" value="1"/>
</dbReference>
<feature type="domain" description="HTH lysR-type" evidence="5">
    <location>
        <begin position="2"/>
        <end position="59"/>
    </location>
</feature>
<comment type="similarity">
    <text evidence="1">Belongs to the LysR transcriptional regulatory family.</text>
</comment>
<organism evidence="6 7">
    <name type="scientific">Actinomadura viridis</name>
    <dbReference type="NCBI Taxonomy" id="58110"/>
    <lineage>
        <taxon>Bacteria</taxon>
        <taxon>Bacillati</taxon>
        <taxon>Actinomycetota</taxon>
        <taxon>Actinomycetes</taxon>
        <taxon>Streptosporangiales</taxon>
        <taxon>Thermomonosporaceae</taxon>
        <taxon>Actinomadura</taxon>
    </lineage>
</organism>
<dbReference type="InterPro" id="IPR036390">
    <property type="entry name" value="WH_DNA-bd_sf"/>
</dbReference>
<comment type="caution">
    <text evidence="6">The sequence shown here is derived from an EMBL/GenBank/DDBJ whole genome shotgun (WGS) entry which is preliminary data.</text>
</comment>
<dbReference type="PROSITE" id="PS50931">
    <property type="entry name" value="HTH_LYSR"/>
    <property type="match status" value="1"/>
</dbReference>
<dbReference type="InterPro" id="IPR011991">
    <property type="entry name" value="ArsR-like_HTH"/>
</dbReference>
<dbReference type="GO" id="GO:0003677">
    <property type="term" value="F:DNA binding"/>
    <property type="evidence" value="ECO:0007669"/>
    <property type="project" value="UniProtKB-KW"/>
</dbReference>
<dbReference type="Proteomes" id="UP000614047">
    <property type="component" value="Unassembled WGS sequence"/>
</dbReference>
<dbReference type="GO" id="GO:0032993">
    <property type="term" value="C:protein-DNA complex"/>
    <property type="evidence" value="ECO:0007669"/>
    <property type="project" value="TreeGrafter"/>
</dbReference>
<dbReference type="InterPro" id="IPR005119">
    <property type="entry name" value="LysR_subst-bd"/>
</dbReference>
<evidence type="ECO:0000259" key="5">
    <source>
        <dbReference type="PROSITE" id="PS50931"/>
    </source>
</evidence>
<evidence type="ECO:0000256" key="3">
    <source>
        <dbReference type="ARBA" id="ARBA00023125"/>
    </source>
</evidence>
<protein>
    <submittedName>
        <fullName evidence="6">DNA-binding transcriptional LysR family regulator</fullName>
    </submittedName>
</protein>
<dbReference type="EMBL" id="JADOUA010000001">
    <property type="protein sequence ID" value="MBG6088656.1"/>
    <property type="molecule type" value="Genomic_DNA"/>
</dbReference>
<dbReference type="Gene3D" id="3.40.190.10">
    <property type="entry name" value="Periplasmic binding protein-like II"/>
    <property type="match status" value="2"/>
</dbReference>
<keyword evidence="2" id="KW-0805">Transcription regulation</keyword>
<dbReference type="CDD" id="cd00090">
    <property type="entry name" value="HTH_ARSR"/>
    <property type="match status" value="1"/>
</dbReference>
<dbReference type="SUPFAM" id="SSF46785">
    <property type="entry name" value="Winged helix' DNA-binding domain"/>
    <property type="match status" value="1"/>
</dbReference>
<dbReference type="AlphaFoldDB" id="A0A931GMM8"/>
<reference evidence="6" key="1">
    <citation type="submission" date="2020-11" db="EMBL/GenBank/DDBJ databases">
        <title>Sequencing the genomes of 1000 actinobacteria strains.</title>
        <authorList>
            <person name="Klenk H.-P."/>
        </authorList>
    </citation>
    <scope>NUCLEOTIDE SEQUENCE</scope>
    <source>
        <strain evidence="6">DSM 43175</strain>
    </source>
</reference>
<keyword evidence="3 6" id="KW-0238">DNA-binding</keyword>
<dbReference type="Pfam" id="PF00126">
    <property type="entry name" value="HTH_1"/>
    <property type="match status" value="1"/>
</dbReference>
<sequence length="313" mass="34546">MFDLHRLRLLSELKRRGTITAVAGALNYSPSTISQQLARLEAEAGVPLLEPVGRRVRLTPQAEILVSHADIVLRQLEAAESEIARSLTRLSGTVRVAAFQTVLLALLPPVLAALRAAHPGLRVELIQAEPHVALPRLLAHDVDLVVAEEYPGHPLPRPPEITYQEVCRDIMRIALPPEDRGAGPADVWERAAGRPWIAEPHGAASRRWVRELCRHAGFEPDIRYATDDLLVHRRLVADGHAVAILPDLLWFDRHRPRPVLVGIPGGPHARRIVTACRRDHAEHPAIRACRTALGDAAMTTQNPAPEERGRASR</sequence>
<evidence type="ECO:0000313" key="6">
    <source>
        <dbReference type="EMBL" id="MBG6088656.1"/>
    </source>
</evidence>
<accession>A0A931GMM8</accession>
<dbReference type="SUPFAM" id="SSF53850">
    <property type="entry name" value="Periplasmic binding protein-like II"/>
    <property type="match status" value="1"/>
</dbReference>
<dbReference type="PANTHER" id="PTHR30346:SF29">
    <property type="entry name" value="LYSR SUBSTRATE-BINDING"/>
    <property type="match status" value="1"/>
</dbReference>